<organism evidence="5 6">
    <name type="scientific">Chitinophaga ginsengisoli</name>
    <dbReference type="NCBI Taxonomy" id="363837"/>
    <lineage>
        <taxon>Bacteria</taxon>
        <taxon>Pseudomonadati</taxon>
        <taxon>Bacteroidota</taxon>
        <taxon>Chitinophagia</taxon>
        <taxon>Chitinophagales</taxon>
        <taxon>Chitinophagaceae</taxon>
        <taxon>Chitinophaga</taxon>
    </lineage>
</organism>
<feature type="repeat" description="TPR" evidence="1">
    <location>
        <begin position="222"/>
        <end position="255"/>
    </location>
</feature>
<dbReference type="SMART" id="SM00028">
    <property type="entry name" value="TPR"/>
    <property type="match status" value="5"/>
</dbReference>
<dbReference type="OrthoDB" id="1523128at2"/>
<dbReference type="InterPro" id="IPR019734">
    <property type="entry name" value="TPR_rpt"/>
</dbReference>
<evidence type="ECO:0000313" key="6">
    <source>
        <dbReference type="Proteomes" id="UP000240978"/>
    </source>
</evidence>
<keyword evidence="3" id="KW-0472">Membrane</keyword>
<evidence type="ECO:0000313" key="5">
    <source>
        <dbReference type="EMBL" id="PSL25951.1"/>
    </source>
</evidence>
<dbReference type="RefSeq" id="WP_106604573.1">
    <property type="nucleotide sequence ID" value="NZ_PYGK01000012.1"/>
</dbReference>
<evidence type="ECO:0000256" key="4">
    <source>
        <dbReference type="SAM" id="SignalP"/>
    </source>
</evidence>
<dbReference type="Proteomes" id="UP000240978">
    <property type="component" value="Unassembled WGS sequence"/>
</dbReference>
<protein>
    <submittedName>
        <fullName evidence="5">Tetratricopeptide repeat protein</fullName>
    </submittedName>
</protein>
<feature type="signal peptide" evidence="4">
    <location>
        <begin position="1"/>
        <end position="19"/>
    </location>
</feature>
<evidence type="ECO:0000256" key="1">
    <source>
        <dbReference type="PROSITE-ProRule" id="PRU00339"/>
    </source>
</evidence>
<keyword evidence="2" id="KW-0175">Coiled coil</keyword>
<sequence>MIRSFILCLLLLCGLAAQSQNQEHTELTYTEQLSRRFPDSAFALLKEVYSKSVEKKDPLTTGISLQHMGNICYYLGSYPQALDFHHKADSIFRGQQRKDLVADNLDDMGILYYYNRQLPMARKQYDEALSIYRELKNDKGLANTYGKIGHLYEKQAKYDSAFYFERLALHEYSKISEKTGMGKIYENMGSIYEDLEQFDSASYYFLHSYDLYKEANEEVAITEVLNNLGDIYRKTGHYKEALAETRNALYQAEKMNNLHDKGAAWHDLGKAFSLLNQNDSAYHYMELSRRAAIDIYSADNNRQTAFLSVLFDINKKNVEIMNLEHERDINIIIGIATAVVIVLLLILGWVIISRQRLNIRNAGQLARQQQEMHETQQELMQAALQNKQLKEDKLVQELELKGKALTSHTLHVIQKNQLLEDLRNRLEAMAKDEKRDQKKQIQQLIQQINLDFNHDQYWNEFREIFEQVHGDFFLKLKNRREDLTYNDFRLAAFIKLNLTSQDMATLLAISLDSLRVSRYRLKKKLNLDEGESLTAFIHAL</sequence>
<dbReference type="GO" id="GO:0003677">
    <property type="term" value="F:DNA binding"/>
    <property type="evidence" value="ECO:0007669"/>
    <property type="project" value="InterPro"/>
</dbReference>
<keyword evidence="6" id="KW-1185">Reference proteome</keyword>
<keyword evidence="3" id="KW-1133">Transmembrane helix</keyword>
<dbReference type="Gene3D" id="1.25.40.10">
    <property type="entry name" value="Tetratricopeptide repeat domain"/>
    <property type="match status" value="2"/>
</dbReference>
<dbReference type="PROSITE" id="PS50005">
    <property type="entry name" value="TPR"/>
    <property type="match status" value="1"/>
</dbReference>
<dbReference type="SUPFAM" id="SSF48452">
    <property type="entry name" value="TPR-like"/>
    <property type="match status" value="2"/>
</dbReference>
<feature type="transmembrane region" description="Helical" evidence="3">
    <location>
        <begin position="331"/>
        <end position="352"/>
    </location>
</feature>
<dbReference type="SUPFAM" id="SSF46894">
    <property type="entry name" value="C-terminal effector domain of the bipartite response regulators"/>
    <property type="match status" value="1"/>
</dbReference>
<dbReference type="EMBL" id="PYGK01000012">
    <property type="protein sequence ID" value="PSL25951.1"/>
    <property type="molecule type" value="Genomic_DNA"/>
</dbReference>
<feature type="coiled-coil region" evidence="2">
    <location>
        <begin position="365"/>
        <end position="451"/>
    </location>
</feature>
<dbReference type="InterPro" id="IPR011990">
    <property type="entry name" value="TPR-like_helical_dom_sf"/>
</dbReference>
<dbReference type="InterPro" id="IPR016032">
    <property type="entry name" value="Sig_transdc_resp-reg_C-effctor"/>
</dbReference>
<feature type="chain" id="PRO_5015140794" evidence="4">
    <location>
        <begin position="20"/>
        <end position="540"/>
    </location>
</feature>
<dbReference type="Pfam" id="PF13424">
    <property type="entry name" value="TPR_12"/>
    <property type="match status" value="2"/>
</dbReference>
<name>A0A2P8FW58_9BACT</name>
<evidence type="ECO:0000256" key="2">
    <source>
        <dbReference type="SAM" id="Coils"/>
    </source>
</evidence>
<reference evidence="5 6" key="1">
    <citation type="submission" date="2018-03" db="EMBL/GenBank/DDBJ databases">
        <title>Genomic Encyclopedia of Archaeal and Bacterial Type Strains, Phase II (KMG-II): from individual species to whole genera.</title>
        <authorList>
            <person name="Goeker M."/>
        </authorList>
    </citation>
    <scope>NUCLEOTIDE SEQUENCE [LARGE SCALE GENOMIC DNA]</scope>
    <source>
        <strain evidence="5 6">DSM 18107</strain>
    </source>
</reference>
<dbReference type="PANTHER" id="PTHR10098">
    <property type="entry name" value="RAPSYN-RELATED"/>
    <property type="match status" value="1"/>
</dbReference>
<dbReference type="GO" id="GO:0006355">
    <property type="term" value="P:regulation of DNA-templated transcription"/>
    <property type="evidence" value="ECO:0007669"/>
    <property type="project" value="InterPro"/>
</dbReference>
<proteinExistence type="predicted"/>
<keyword evidence="3" id="KW-0812">Transmembrane</keyword>
<keyword evidence="4" id="KW-0732">Signal</keyword>
<comment type="caution">
    <text evidence="5">The sequence shown here is derived from an EMBL/GenBank/DDBJ whole genome shotgun (WGS) entry which is preliminary data.</text>
</comment>
<keyword evidence="1" id="KW-0802">TPR repeat</keyword>
<evidence type="ECO:0000256" key="3">
    <source>
        <dbReference type="SAM" id="Phobius"/>
    </source>
</evidence>
<dbReference type="AlphaFoldDB" id="A0A2P8FW58"/>
<gene>
    <name evidence="5" type="ORF">CLV42_112157</name>
</gene>
<accession>A0A2P8FW58</accession>